<organism evidence="7 8">
    <name type="scientific">Cephalotrichum gorgonifer</name>
    <dbReference type="NCBI Taxonomy" id="2041049"/>
    <lineage>
        <taxon>Eukaryota</taxon>
        <taxon>Fungi</taxon>
        <taxon>Dikarya</taxon>
        <taxon>Ascomycota</taxon>
        <taxon>Pezizomycotina</taxon>
        <taxon>Sordariomycetes</taxon>
        <taxon>Hypocreomycetidae</taxon>
        <taxon>Microascales</taxon>
        <taxon>Microascaceae</taxon>
        <taxon>Cephalotrichum</taxon>
    </lineage>
</organism>
<dbReference type="InterPro" id="IPR008733">
    <property type="entry name" value="PEX11"/>
</dbReference>
<reference evidence="7" key="1">
    <citation type="submission" date="2018-03" db="EMBL/GenBank/DDBJ databases">
        <authorList>
            <person name="Guldener U."/>
        </authorList>
    </citation>
    <scope>NUCLEOTIDE SEQUENCE</scope>
</reference>
<accession>A0AAE8SY93</accession>
<dbReference type="PANTHER" id="PTHR12652:SF23">
    <property type="entry name" value="MICROBODY (PEROXISOME) PROLIFERATION PROTEIN PEROXIN 11B (EUROFUNG)"/>
    <property type="match status" value="1"/>
</dbReference>
<gene>
    <name evidence="7" type="ORF">DNG_07487</name>
</gene>
<sequence>MSTYEQFTEFGVDSFGLERTLRLLQSLAHITLSTPSLLLSSPILPSGLQTLRSSLNLSRRTIRTFRFLACFSSAQSLYSASAPLSLEAWLDVTKMTLLGLYGLLETVTLPDLAGAEGFFGDEVAARLNAEAQRFWLLALVCGVLAGLLRLFALEAYVGVPATGAGFSADEKKGKGGKKVVKEKGEKDEKEKELAAKSAGGEKKRALLRKLAVEAVDICLPAAALGWVDVDPSVVGWAMLFTTVVSMYDVWDGVGATMRLKAAKA</sequence>
<dbReference type="EMBL" id="ONZQ02000011">
    <property type="protein sequence ID" value="SPO04802.1"/>
    <property type="molecule type" value="Genomic_DNA"/>
</dbReference>
<evidence type="ECO:0008006" key="9">
    <source>
        <dbReference type="Google" id="ProtNLM"/>
    </source>
</evidence>
<keyword evidence="2 6" id="KW-0472">Membrane</keyword>
<keyword evidence="3" id="KW-0576">Peroxisome</keyword>
<evidence type="ECO:0000313" key="8">
    <source>
        <dbReference type="Proteomes" id="UP001187682"/>
    </source>
</evidence>
<name>A0AAE8SY93_9PEZI</name>
<evidence type="ECO:0000256" key="1">
    <source>
        <dbReference type="ARBA" id="ARBA00022593"/>
    </source>
</evidence>
<evidence type="ECO:0000256" key="6">
    <source>
        <dbReference type="SAM" id="Phobius"/>
    </source>
</evidence>
<evidence type="ECO:0000313" key="7">
    <source>
        <dbReference type="EMBL" id="SPO04802.1"/>
    </source>
</evidence>
<proteinExistence type="predicted"/>
<comment type="caution">
    <text evidence="7">The sequence shown here is derived from an EMBL/GenBank/DDBJ whole genome shotgun (WGS) entry which is preliminary data.</text>
</comment>
<keyword evidence="6" id="KW-1133">Transmembrane helix</keyword>
<dbReference type="GO" id="GO:0005778">
    <property type="term" value="C:peroxisomal membrane"/>
    <property type="evidence" value="ECO:0007669"/>
    <property type="project" value="UniProtKB-SubCell"/>
</dbReference>
<evidence type="ECO:0000256" key="2">
    <source>
        <dbReference type="ARBA" id="ARBA00023136"/>
    </source>
</evidence>
<keyword evidence="1" id="KW-0962">Peroxisome biogenesis</keyword>
<evidence type="ECO:0000256" key="4">
    <source>
        <dbReference type="ARBA" id="ARBA00046271"/>
    </source>
</evidence>
<evidence type="ECO:0000256" key="3">
    <source>
        <dbReference type="ARBA" id="ARBA00023140"/>
    </source>
</evidence>
<comment type="subcellular location">
    <subcellularLocation>
        <location evidence="4">Peroxisome membrane</location>
    </subcellularLocation>
</comment>
<dbReference type="Proteomes" id="UP001187682">
    <property type="component" value="Unassembled WGS sequence"/>
</dbReference>
<feature type="transmembrane region" description="Helical" evidence="6">
    <location>
        <begin position="233"/>
        <end position="250"/>
    </location>
</feature>
<feature type="transmembrane region" description="Helical" evidence="6">
    <location>
        <begin position="134"/>
        <end position="152"/>
    </location>
</feature>
<dbReference type="Pfam" id="PF05648">
    <property type="entry name" value="PEX11"/>
    <property type="match status" value="1"/>
</dbReference>
<dbReference type="AlphaFoldDB" id="A0AAE8SY93"/>
<protein>
    <recommendedName>
        <fullName evidence="9">PEX11 domain-containing protein</fullName>
    </recommendedName>
</protein>
<keyword evidence="8" id="KW-1185">Reference proteome</keyword>
<feature type="region of interest" description="Disordered" evidence="5">
    <location>
        <begin position="170"/>
        <end position="195"/>
    </location>
</feature>
<keyword evidence="6" id="KW-0812">Transmembrane</keyword>
<evidence type="ECO:0000256" key="5">
    <source>
        <dbReference type="SAM" id="MobiDB-lite"/>
    </source>
</evidence>
<dbReference type="PANTHER" id="PTHR12652">
    <property type="entry name" value="PEROXISOMAL BIOGENESIS FACTOR 11"/>
    <property type="match status" value="1"/>
</dbReference>
<dbReference type="GO" id="GO:0016559">
    <property type="term" value="P:peroxisome fission"/>
    <property type="evidence" value="ECO:0007669"/>
    <property type="project" value="InterPro"/>
</dbReference>